<accession>A0A1I6FY14</accession>
<evidence type="ECO:0000256" key="1">
    <source>
        <dbReference type="SAM" id="Phobius"/>
    </source>
</evidence>
<dbReference type="AlphaFoldDB" id="A0A1I6FY14"/>
<keyword evidence="1" id="KW-1133">Transmembrane helix</keyword>
<protein>
    <submittedName>
        <fullName evidence="2">Uncharacterized protein</fullName>
    </submittedName>
</protein>
<organism evidence="2 3">
    <name type="scientific">Robiginitalea myxolifaciens</name>
    <dbReference type="NCBI Taxonomy" id="400055"/>
    <lineage>
        <taxon>Bacteria</taxon>
        <taxon>Pseudomonadati</taxon>
        <taxon>Bacteroidota</taxon>
        <taxon>Flavobacteriia</taxon>
        <taxon>Flavobacteriales</taxon>
        <taxon>Flavobacteriaceae</taxon>
        <taxon>Robiginitalea</taxon>
    </lineage>
</organism>
<reference evidence="2 3" key="1">
    <citation type="submission" date="2016-10" db="EMBL/GenBank/DDBJ databases">
        <authorList>
            <person name="de Groot N.N."/>
        </authorList>
    </citation>
    <scope>NUCLEOTIDE SEQUENCE [LARGE SCALE GENOMIC DNA]</scope>
    <source>
        <strain evidence="2 3">DSM 21019</strain>
    </source>
</reference>
<feature type="transmembrane region" description="Helical" evidence="1">
    <location>
        <begin position="47"/>
        <end position="63"/>
    </location>
</feature>
<proteinExistence type="predicted"/>
<dbReference type="EMBL" id="FOYQ01000001">
    <property type="protein sequence ID" value="SFR34790.1"/>
    <property type="molecule type" value="Genomic_DNA"/>
</dbReference>
<sequence length="206" mass="23530">MELKKLLESQNWSDSQLSYDDAELITAIREKTKAPVKRVLANGKRSLWLNGLFFLAFGLIYLLLPNELTLLACLLICGCYLFVFLSVLLALQANPEPRLENNIKQVLEETLAFDETVNRFQCRNFSVILTVAYLGGSFLGLGVQGWNFAKLIEKWPVLIIFGIGTVAVYLFSRTRLFTKANRYFTPHYHNSKKFVKEQLEILNAIS</sequence>
<dbReference type="RefSeq" id="WP_092980978.1">
    <property type="nucleotide sequence ID" value="NZ_FOYQ01000001.1"/>
</dbReference>
<feature type="transmembrane region" description="Helical" evidence="1">
    <location>
        <begin position="127"/>
        <end position="149"/>
    </location>
</feature>
<keyword evidence="1" id="KW-0812">Transmembrane</keyword>
<feature type="transmembrane region" description="Helical" evidence="1">
    <location>
        <begin position="155"/>
        <end position="172"/>
    </location>
</feature>
<name>A0A1I6FY14_9FLAO</name>
<dbReference type="Proteomes" id="UP000199534">
    <property type="component" value="Unassembled WGS sequence"/>
</dbReference>
<evidence type="ECO:0000313" key="3">
    <source>
        <dbReference type="Proteomes" id="UP000199534"/>
    </source>
</evidence>
<gene>
    <name evidence="2" type="ORF">SAMN04490243_0887</name>
</gene>
<keyword evidence="1" id="KW-0472">Membrane</keyword>
<keyword evidence="3" id="KW-1185">Reference proteome</keyword>
<evidence type="ECO:0000313" key="2">
    <source>
        <dbReference type="EMBL" id="SFR34790.1"/>
    </source>
</evidence>
<feature type="transmembrane region" description="Helical" evidence="1">
    <location>
        <begin position="69"/>
        <end position="91"/>
    </location>
</feature>
<dbReference type="STRING" id="400055.SAMN04490243_0887"/>